<dbReference type="NCBIfam" id="TIGR01451">
    <property type="entry name" value="B_ant_repeat"/>
    <property type="match status" value="1"/>
</dbReference>
<evidence type="ECO:0000256" key="1">
    <source>
        <dbReference type="SAM" id="MobiDB-lite"/>
    </source>
</evidence>
<feature type="compositionally biased region" description="Low complexity" evidence="1">
    <location>
        <begin position="2444"/>
        <end position="2456"/>
    </location>
</feature>
<reference evidence="4 5" key="1">
    <citation type="submission" date="2018-07" db="EMBL/GenBank/DDBJ databases">
        <title>Genomic Encyclopedia of Type Strains, Phase IV (KMG-IV): sequencing the most valuable type-strain genomes for metagenomic binning, comparative biology and taxonomic classification.</title>
        <authorList>
            <person name="Goeker M."/>
        </authorList>
    </citation>
    <scope>NUCLEOTIDE SEQUENCE [LARGE SCALE GENOMIC DNA]</scope>
    <source>
        <strain evidence="4 5">DSM 21352</strain>
    </source>
</reference>
<name>A0A370FJ69_9BURK</name>
<proteinExistence type="predicted"/>
<dbReference type="InterPro" id="IPR051172">
    <property type="entry name" value="Chlamydia_OmcB"/>
</dbReference>
<comment type="caution">
    <text evidence="4">The sequence shown here is derived from an EMBL/GenBank/DDBJ whole genome shotgun (WGS) entry which is preliminary data.</text>
</comment>
<accession>A0A370FJ69</accession>
<keyword evidence="2" id="KW-1133">Transmembrane helix</keyword>
<protein>
    <submittedName>
        <fullName evidence="4">Putative repeat protein (TIGR01451 family)</fullName>
    </submittedName>
</protein>
<feature type="region of interest" description="Disordered" evidence="1">
    <location>
        <begin position="2412"/>
        <end position="2456"/>
    </location>
</feature>
<feature type="transmembrane region" description="Helical" evidence="2">
    <location>
        <begin position="43"/>
        <end position="64"/>
    </location>
</feature>
<sequence>MRAYSLSKPAHNNDQVSRAVTEIQMHLNPTLLRHFCPSRWFGPLLRVLMLLLLLVGCLCGAAGATPAPAGTILRVVATATYIPTGYTQTETVSSNGVVLTVQSVEAIALTQDQALTRPPGMQVVMSHLLTNTGNVRSSYKIGWSNGGAACPSSAALSLSGLQLVRDSNGNGVVDAGEAALPLNTAGAFSLDSGESVTLLAVGTMPTAASGAVCATLTASTGAQAVSASNMDVIEIGNAAVLSLIKSASYTAPLQPGVSRIDYVVNGTNVGNQAAQATGTAVPANTPIVVDGSPVSAILVRDVLPAGTRYMAGSLQSSMPGALRLFRLPGDAAFSYRTSGGDDASAIEVAAALLAPATISPNASLQMRLSATVTASAGNLLNTAQAYFNDGTQATSSSSNTQAISVNPARIGVAEAASLPRPNADGTSDVTLSLRVKNYGTSWLYDVQLLNVLEGAGATQFGTYSTSASPAVGQYTIVPGSLKIAQPSGSVGGQSASVSSAFDGTSSRSSLLAPGAVLPVGGDLTLQFVVRFNTAGRPSMLYTSSKAQAATVAGSSAVITDDSVNGSDPDPDGDGNPGNNGSPTPVGTQSPLLALSKSASPPRYVSAGVYDVDFLFKVSNTGSSEAPNVRVIDNLNCAFSMDQASGPVAQWELRGPVRSGAGILAPSANFTGAAGCNRSQWNSADPTHFPTEIGLNLTDGSRPLPAGSSEQLGFTVRVTLKGDYAGGRVTYTNKGWAASLMQNTINVDPTQVAGASAASAVGLLVDPQGTVYDAVSRSPIVGAVVTIKRQSCTGGTAGAITADQVLGGNSGIYTFNADGTMSMTTGTDGSWQFYWLAPPISGKCAYSLSVTPPANSGYIYPSQRIPAQGGSFATCGAVTPNALSPANGEATTWYTTLEAGFNSDGSACDVVHNHIPLDPGLINGLVLRKAASKQQVEFGDFLDYALTVTNKTGFPLKGVNFSDTLPAGFAYVPGSSRLNGNTVANPSGGVGPTLAWQFPDAQLAADQSVMVRYRVRVGVGARVAANATNRAQASTTGFTSNTAEHTVRVNGGVFSDEAFAFGKVYMDCRSDRQQDGEDEPGVPGVRLWLEDGTNVITDGEGRWSLYGLKPMTHVLRLDETTLPVGAKVLIQDNRNAGTAASRFVDLKKGEFHKANFPLQGCDDAQTTKDVEARRKAAAKNLDAELAGALRNRLDPKAQTIVASDTRALPAAGQINGTGAGAGASLTATTGPLISLPGAPQRAAGAGGGNFLDGTGTVGGSGTLAVAQQVRAMPATGQVPSAGIGDQSAGQPGSVTQGLVPQPMAPSVIELEKLLPDLDNKPGFVELRNGDTLPGQAINVRVKGPAGAVLQLSVNGEAVDARRVGKKTTLPATQTSAWEYIGVQFKPGNSRLRLQVTDEMGNSRGEAVEISVTAPDKLGVVRLEVPKDSRADARTPVPVHVVLTDAAGVPVTARTAITLESDAGRWQEEDLNDKEPGLQSFIEGGRATYHLVPPGTPGDVRVRATVNGIVQEVRLVLLPDLRPMIAVGVVEGTLDLTKRGKLGIDQLPAGAAFEQELSSLGSNGDTKNTRAGGRAAFFLKGAIKGEYLLTASLDTAKSNKDRLFRDIRPDEFYPVYGDASERGYDAQSSQKLYVRIDKNRSYLLYGDFQTSSSTEVRKLSQTNRTLTGAKGVYDEDRMRITAYGSRTSQTQQIEEFAGRGISGPYYLAGNLGDMVENSETVEIVSRDRNQSNVILKATTLARFVDYTLEPNTRRLMFVSPVSAVDANLNPQSVRVTYEVDAGGPKYTVAGVDAQFKVGERVQAGVVAHVDEDPKNPRRLAAVTGLARLGDNTSMATEAVRTHSDEKGSGSAGRIELRHQTENLGVSAQAARASSSFDNPAAGFGAGTTEASVRAEYRIDSTLAARAEALYSKNDGTSASANGTSISTATAATPAARGQSVSLLKRFNDYFSAEVGLRHGATASSSSASMFSYDQVSSYSSTLGSSQMGSSVTALGAAANSSGSLASDQNDLTTVRGRLTATLPGVPQAQVFVEGEQDTNDSGRHMAAVGGNYAITDKTRVYGRYELSSTLYEDSSSTTSSSRNVGILGVESAYMEGGRVYNEYRLADADSSRTAQIANGIRNTIKLGEHWSVTGGIERTRALGTVSSTSLASGLGSSTAVTSGVEYTNGAFRASGILEKRTGSDADTVLNSMGMGYRLNDEWTLLARSVYSSSKGVDAQQGNDRIQSRQQIGAAYRPKDDDRFNALARYEHRSETIRGSTATAGSISGNAFGSDASLPGSYKADIASVHANFSPDADNTVSGRLAMKRSSYDDGSLKSSYTAQLLYARWTRDLNAKWDMSVQGGLLHGSGGALQKSLGLELGYQVMKDLWLSIGYNALGLSDRDLTAGEYTSKGAYFRLRFKFDETGLGFARSGADQPGSAVGAASLSSNAPSKPIEEPPRIDGVPAQAPRQAAQSQD</sequence>
<keyword evidence="2" id="KW-0812">Transmembrane</keyword>
<keyword evidence="5" id="KW-1185">Reference proteome</keyword>
<dbReference type="OrthoDB" id="9773411at2"/>
<evidence type="ECO:0000259" key="3">
    <source>
        <dbReference type="Pfam" id="PF01345"/>
    </source>
</evidence>
<dbReference type="InterPro" id="IPR001434">
    <property type="entry name" value="OmcB-like_DUF11"/>
</dbReference>
<dbReference type="PANTHER" id="PTHR34819">
    <property type="entry name" value="LARGE CYSTEINE-RICH PERIPLASMIC PROTEIN OMCB"/>
    <property type="match status" value="1"/>
</dbReference>
<feature type="compositionally biased region" description="Low complexity" evidence="1">
    <location>
        <begin position="576"/>
        <end position="592"/>
    </location>
</feature>
<feature type="domain" description="DUF11" evidence="3">
    <location>
        <begin position="924"/>
        <end position="1041"/>
    </location>
</feature>
<gene>
    <name evidence="4" type="ORF">DFR41_1033</name>
</gene>
<evidence type="ECO:0000313" key="4">
    <source>
        <dbReference type="EMBL" id="RDI25849.1"/>
    </source>
</evidence>
<dbReference type="RefSeq" id="WP_114802552.1">
    <property type="nucleotide sequence ID" value="NZ_QQAV01000003.1"/>
</dbReference>
<dbReference type="Pfam" id="PF01345">
    <property type="entry name" value="DUF11"/>
    <property type="match status" value="1"/>
</dbReference>
<dbReference type="InterPro" id="IPR047589">
    <property type="entry name" value="DUF11_rpt"/>
</dbReference>
<dbReference type="Gene3D" id="2.60.40.740">
    <property type="match status" value="1"/>
</dbReference>
<dbReference type="PANTHER" id="PTHR34819:SF3">
    <property type="entry name" value="CELL SURFACE PROTEIN"/>
    <property type="match status" value="1"/>
</dbReference>
<evidence type="ECO:0000313" key="5">
    <source>
        <dbReference type="Proteomes" id="UP000255265"/>
    </source>
</evidence>
<feature type="region of interest" description="Disordered" evidence="1">
    <location>
        <begin position="558"/>
        <end position="592"/>
    </location>
</feature>
<organism evidence="4 5">
    <name type="scientific">Pseudacidovorax intermedius</name>
    <dbReference type="NCBI Taxonomy" id="433924"/>
    <lineage>
        <taxon>Bacteria</taxon>
        <taxon>Pseudomonadati</taxon>
        <taxon>Pseudomonadota</taxon>
        <taxon>Betaproteobacteria</taxon>
        <taxon>Burkholderiales</taxon>
        <taxon>Comamonadaceae</taxon>
        <taxon>Pseudacidovorax</taxon>
    </lineage>
</organism>
<dbReference type="EMBL" id="QQAV01000003">
    <property type="protein sequence ID" value="RDI25849.1"/>
    <property type="molecule type" value="Genomic_DNA"/>
</dbReference>
<evidence type="ECO:0000256" key="2">
    <source>
        <dbReference type="SAM" id="Phobius"/>
    </source>
</evidence>
<keyword evidence="2" id="KW-0472">Membrane</keyword>
<dbReference type="Proteomes" id="UP000255265">
    <property type="component" value="Unassembled WGS sequence"/>
</dbReference>